<keyword evidence="2" id="KW-0732">Signal</keyword>
<dbReference type="EMBL" id="FQTV01000004">
    <property type="protein sequence ID" value="SHF00311.1"/>
    <property type="molecule type" value="Genomic_DNA"/>
</dbReference>
<dbReference type="STRING" id="1297750.SAMN05444405_104204"/>
<evidence type="ECO:0000313" key="4">
    <source>
        <dbReference type="Proteomes" id="UP000184509"/>
    </source>
</evidence>
<dbReference type="RefSeq" id="WP_073400003.1">
    <property type="nucleotide sequence ID" value="NZ_FQTV01000004.1"/>
</dbReference>
<feature type="signal peptide" evidence="2">
    <location>
        <begin position="1"/>
        <end position="19"/>
    </location>
</feature>
<evidence type="ECO:0000256" key="2">
    <source>
        <dbReference type="SAM" id="SignalP"/>
    </source>
</evidence>
<reference evidence="3 4" key="1">
    <citation type="submission" date="2016-11" db="EMBL/GenBank/DDBJ databases">
        <authorList>
            <person name="Jaros S."/>
            <person name="Januszkiewicz K."/>
            <person name="Wedrychowicz H."/>
        </authorList>
    </citation>
    <scope>NUCLEOTIDE SEQUENCE [LARGE SCALE GENOMIC DNA]</scope>
    <source>
        <strain evidence="3 4">DSM 26991</strain>
    </source>
</reference>
<gene>
    <name evidence="3" type="ORF">SAMN05444405_104204</name>
</gene>
<dbReference type="Proteomes" id="UP000184509">
    <property type="component" value="Unassembled WGS sequence"/>
</dbReference>
<sequence>MKKLIFLFAALFTAGFAMGQNIVYLTQTGLANDASVSQTGSNTATVLQETLLNAKNNDATILQNGFGNTSYSKQHQQAGITAAQDVFVTQIGNGNAATQIQGIGYTGYNYASIGQYTSNNTGYQYQDGYNLSAKINQSGNNANQGSQVQQGSHQYAVLTQVGYSNIGNQNQNGLNHYAEITSTGDRNQASQSQNGGNWNSPPASLGGHSAIIKQFNGNDNTAIQSQTGLQNNHSTITQDGYSNYSNQSLTGSSNNAEIYQYGINNIAYQTIDGDNNNQKLFQTGGGTAYITQKGMQNVVKGLSTNAYGFDATWAKFTGSWLSVNQNGDKNSLALEADGIVTVTQDNSALISKVGNTIEFSQAGGGTSTLTQVGDENLIKLTKTGGGTAYLDQEGNVNKVAMFDDVFGATPVVNSAALFNGSSLTVTQTGDANLLNLDSTSAGAIVNVSQVGTNRASVIQH</sequence>
<feature type="region of interest" description="Disordered" evidence="1">
    <location>
        <begin position="183"/>
        <end position="205"/>
    </location>
</feature>
<accession>A0A1M4Y3I6</accession>
<keyword evidence="4" id="KW-1185">Reference proteome</keyword>
<protein>
    <recommendedName>
        <fullName evidence="5">Curlin associated repeat-containing protein</fullName>
    </recommendedName>
</protein>
<dbReference type="AlphaFoldDB" id="A0A1M4Y3I6"/>
<dbReference type="OrthoDB" id="1112732at2"/>
<organism evidence="3 4">
    <name type="scientific">Bacteroides luti</name>
    <dbReference type="NCBI Taxonomy" id="1297750"/>
    <lineage>
        <taxon>Bacteria</taxon>
        <taxon>Pseudomonadati</taxon>
        <taxon>Bacteroidota</taxon>
        <taxon>Bacteroidia</taxon>
        <taxon>Bacteroidales</taxon>
        <taxon>Bacteroidaceae</taxon>
        <taxon>Bacteroides</taxon>
    </lineage>
</organism>
<evidence type="ECO:0000313" key="3">
    <source>
        <dbReference type="EMBL" id="SHF00311.1"/>
    </source>
</evidence>
<name>A0A1M4Y3I6_9BACE</name>
<feature type="compositionally biased region" description="Polar residues" evidence="1">
    <location>
        <begin position="183"/>
        <end position="202"/>
    </location>
</feature>
<evidence type="ECO:0000256" key="1">
    <source>
        <dbReference type="SAM" id="MobiDB-lite"/>
    </source>
</evidence>
<evidence type="ECO:0008006" key="5">
    <source>
        <dbReference type="Google" id="ProtNLM"/>
    </source>
</evidence>
<proteinExistence type="predicted"/>
<feature type="chain" id="PRO_5012002259" description="Curlin associated repeat-containing protein" evidence="2">
    <location>
        <begin position="20"/>
        <end position="460"/>
    </location>
</feature>